<accession>A1ZTT8</accession>
<gene>
    <name evidence="1" type="ORF">M23134_02522</name>
</gene>
<protein>
    <submittedName>
        <fullName evidence="1">Uncharacterized protein</fullName>
    </submittedName>
</protein>
<dbReference type="AlphaFoldDB" id="A1ZTT8"/>
<reference evidence="1 2" key="1">
    <citation type="submission" date="2007-01" db="EMBL/GenBank/DDBJ databases">
        <authorList>
            <person name="Haygood M."/>
            <person name="Podell S."/>
            <person name="Anderson C."/>
            <person name="Hopkinson B."/>
            <person name="Roe K."/>
            <person name="Barbeau K."/>
            <person name="Gaasterland T."/>
            <person name="Ferriera S."/>
            <person name="Johnson J."/>
            <person name="Kravitz S."/>
            <person name="Beeson K."/>
            <person name="Sutton G."/>
            <person name="Rogers Y.-H."/>
            <person name="Friedman R."/>
            <person name="Frazier M."/>
            <person name="Venter J.C."/>
        </authorList>
    </citation>
    <scope>NUCLEOTIDE SEQUENCE [LARGE SCALE GENOMIC DNA]</scope>
    <source>
        <strain evidence="1 2">ATCC 23134</strain>
    </source>
</reference>
<proteinExistence type="predicted"/>
<keyword evidence="2" id="KW-1185">Reference proteome</keyword>
<evidence type="ECO:0000313" key="2">
    <source>
        <dbReference type="Proteomes" id="UP000004095"/>
    </source>
</evidence>
<dbReference type="EMBL" id="AAWS01000037">
    <property type="protein sequence ID" value="EAY26190.1"/>
    <property type="molecule type" value="Genomic_DNA"/>
</dbReference>
<evidence type="ECO:0000313" key="1">
    <source>
        <dbReference type="EMBL" id="EAY26190.1"/>
    </source>
</evidence>
<comment type="caution">
    <text evidence="1">The sequence shown here is derived from an EMBL/GenBank/DDBJ whole genome shotgun (WGS) entry which is preliminary data.</text>
</comment>
<dbReference type="Proteomes" id="UP000004095">
    <property type="component" value="Unassembled WGS sequence"/>
</dbReference>
<organism evidence="1 2">
    <name type="scientific">Microscilla marina ATCC 23134</name>
    <dbReference type="NCBI Taxonomy" id="313606"/>
    <lineage>
        <taxon>Bacteria</taxon>
        <taxon>Pseudomonadati</taxon>
        <taxon>Bacteroidota</taxon>
        <taxon>Cytophagia</taxon>
        <taxon>Cytophagales</taxon>
        <taxon>Microscillaceae</taxon>
        <taxon>Microscilla</taxon>
    </lineage>
</organism>
<sequence>MFIHNLEGASLAANQDRHFLKLLKGIKFRYFIFCKLG</sequence>
<name>A1ZTT8_MICM2</name>